<feature type="non-terminal residue" evidence="4">
    <location>
        <position position="1"/>
    </location>
</feature>
<accession>A0A151S014</accession>
<dbReference type="Gramene" id="C.cajan_26731.t">
    <property type="protein sequence ID" value="C.cajan_26731.t.cds1"/>
    <property type="gene ID" value="C.cajan_26731"/>
</dbReference>
<dbReference type="PROSITE" id="PS50104">
    <property type="entry name" value="TIR"/>
    <property type="match status" value="1"/>
</dbReference>
<protein>
    <recommendedName>
        <fullName evidence="2">TIR domain-containing protein</fullName>
    </recommendedName>
</protein>
<gene>
    <name evidence="3" type="ORF">KK1_030249</name>
    <name evidence="4" type="ORF">KK1_030272</name>
</gene>
<feature type="domain" description="TIR" evidence="2">
    <location>
        <begin position="1"/>
        <end position="69"/>
    </location>
</feature>
<dbReference type="Gramene" id="C.cajan_26708.t">
    <property type="protein sequence ID" value="C.cajan_26708.t.cds1"/>
    <property type="gene ID" value="C.cajan_26708"/>
</dbReference>
<dbReference type="Proteomes" id="UP000075243">
    <property type="component" value="Unassembled WGS sequence"/>
</dbReference>
<dbReference type="GO" id="GO:0007165">
    <property type="term" value="P:signal transduction"/>
    <property type="evidence" value="ECO:0007669"/>
    <property type="project" value="InterPro"/>
</dbReference>
<keyword evidence="1" id="KW-0520">NAD</keyword>
<keyword evidence="5" id="KW-1185">Reference proteome</keyword>
<dbReference type="Pfam" id="PF01582">
    <property type="entry name" value="TIR"/>
    <property type="match status" value="1"/>
</dbReference>
<dbReference type="PANTHER" id="PTHR32009:SF159">
    <property type="entry name" value="TIR DOMAIN-CONTAINING PROTEIN"/>
    <property type="match status" value="1"/>
</dbReference>
<evidence type="ECO:0000313" key="4">
    <source>
        <dbReference type="EMBL" id="KYP48077.1"/>
    </source>
</evidence>
<dbReference type="EMBL" id="KQ483509">
    <property type="protein sequence ID" value="KYP48054.1"/>
    <property type="molecule type" value="Genomic_DNA"/>
</dbReference>
<proteinExistence type="predicted"/>
<dbReference type="InterPro" id="IPR000157">
    <property type="entry name" value="TIR_dom"/>
</dbReference>
<dbReference type="AlphaFoldDB" id="A0A151S014"/>
<dbReference type="InterPro" id="IPR035897">
    <property type="entry name" value="Toll_tir_struct_dom_sf"/>
</dbReference>
<organism evidence="4 5">
    <name type="scientific">Cajanus cajan</name>
    <name type="common">Pigeon pea</name>
    <name type="synonym">Cajanus indicus</name>
    <dbReference type="NCBI Taxonomy" id="3821"/>
    <lineage>
        <taxon>Eukaryota</taxon>
        <taxon>Viridiplantae</taxon>
        <taxon>Streptophyta</taxon>
        <taxon>Embryophyta</taxon>
        <taxon>Tracheophyta</taxon>
        <taxon>Spermatophyta</taxon>
        <taxon>Magnoliopsida</taxon>
        <taxon>eudicotyledons</taxon>
        <taxon>Gunneridae</taxon>
        <taxon>Pentapetalae</taxon>
        <taxon>rosids</taxon>
        <taxon>fabids</taxon>
        <taxon>Fabales</taxon>
        <taxon>Fabaceae</taxon>
        <taxon>Papilionoideae</taxon>
        <taxon>50 kb inversion clade</taxon>
        <taxon>NPAAA clade</taxon>
        <taxon>indigoferoid/millettioid clade</taxon>
        <taxon>Phaseoleae</taxon>
        <taxon>Cajanus</taxon>
    </lineage>
</organism>
<reference evidence="4 5" key="1">
    <citation type="journal article" date="2012" name="Nat. Biotechnol.">
        <title>Draft genome sequence of pigeonpea (Cajanus cajan), an orphan legume crop of resource-poor farmers.</title>
        <authorList>
            <person name="Varshney R.K."/>
            <person name="Chen W."/>
            <person name="Li Y."/>
            <person name="Bharti A.K."/>
            <person name="Saxena R.K."/>
            <person name="Schlueter J.A."/>
            <person name="Donoghue M.T."/>
            <person name="Azam S."/>
            <person name="Fan G."/>
            <person name="Whaley A.M."/>
            <person name="Farmer A.D."/>
            <person name="Sheridan J."/>
            <person name="Iwata A."/>
            <person name="Tuteja R."/>
            <person name="Penmetsa R.V."/>
            <person name="Wu W."/>
            <person name="Upadhyaya H.D."/>
            <person name="Yang S.P."/>
            <person name="Shah T."/>
            <person name="Saxena K.B."/>
            <person name="Michael T."/>
            <person name="McCombie W.R."/>
            <person name="Yang B."/>
            <person name="Zhang G."/>
            <person name="Yang H."/>
            <person name="Wang J."/>
            <person name="Spillane C."/>
            <person name="Cook D.R."/>
            <person name="May G.D."/>
            <person name="Xu X."/>
            <person name="Jackson S.A."/>
        </authorList>
    </citation>
    <scope>NUCLEOTIDE SEQUENCE [LARGE SCALE GENOMIC DNA]</scope>
    <source>
        <strain evidence="5">cv. Asha</strain>
    </source>
</reference>
<evidence type="ECO:0000259" key="2">
    <source>
        <dbReference type="PROSITE" id="PS50104"/>
    </source>
</evidence>
<evidence type="ECO:0000256" key="1">
    <source>
        <dbReference type="ARBA" id="ARBA00023027"/>
    </source>
</evidence>
<dbReference type="EMBL" id="KQ483509">
    <property type="protein sequence ID" value="KYP48077.1"/>
    <property type="molecule type" value="Genomic_DNA"/>
</dbReference>
<evidence type="ECO:0000313" key="3">
    <source>
        <dbReference type="EMBL" id="KYP48054.1"/>
    </source>
</evidence>
<dbReference type="Gene3D" id="3.40.50.10140">
    <property type="entry name" value="Toll/interleukin-1 receptor homology (TIR) domain"/>
    <property type="match status" value="1"/>
</dbReference>
<name>A0A151S014_CAJCA</name>
<sequence length="69" mass="8071">VETCIDYQIEKEDEMSPALIEAIENSHVSIITFSWNYDSSKWFLVELNKILECNKDQGHCTMCRSFLHS</sequence>
<dbReference type="SUPFAM" id="SSF52200">
    <property type="entry name" value="Toll/Interleukin receptor TIR domain"/>
    <property type="match status" value="1"/>
</dbReference>
<evidence type="ECO:0000313" key="5">
    <source>
        <dbReference type="Proteomes" id="UP000075243"/>
    </source>
</evidence>
<dbReference type="PANTHER" id="PTHR32009">
    <property type="entry name" value="TMV RESISTANCE PROTEIN N-LIKE"/>
    <property type="match status" value="1"/>
</dbReference>